<dbReference type="SUPFAM" id="SSF56281">
    <property type="entry name" value="Metallo-hydrolase/oxidoreductase"/>
    <property type="match status" value="1"/>
</dbReference>
<reference evidence="2" key="1">
    <citation type="submission" date="2021-04" db="EMBL/GenBank/DDBJ databases">
        <title>Genome based classification of Actinospica acidithermotolerans sp. nov., an actinobacterium isolated from an Indonesian hot spring.</title>
        <authorList>
            <person name="Kusuma A.B."/>
            <person name="Putra K.E."/>
            <person name="Nafisah S."/>
            <person name="Loh J."/>
            <person name="Nouioui I."/>
            <person name="Goodfellow M."/>
        </authorList>
    </citation>
    <scope>NUCLEOTIDE SEQUENCE</scope>
    <source>
        <strain evidence="2">CSCA 57</strain>
    </source>
</reference>
<dbReference type="Gene3D" id="3.60.15.10">
    <property type="entry name" value="Ribonuclease Z/Hydroxyacylglutathione hydrolase-like"/>
    <property type="match status" value="1"/>
</dbReference>
<dbReference type="EMBL" id="JAGSOG010000030">
    <property type="protein sequence ID" value="MBR7833430.1"/>
    <property type="molecule type" value="Genomic_DNA"/>
</dbReference>
<dbReference type="AlphaFoldDB" id="A0A941ILV3"/>
<dbReference type="SMART" id="SM00849">
    <property type="entry name" value="Lactamase_B"/>
    <property type="match status" value="1"/>
</dbReference>
<evidence type="ECO:0000259" key="1">
    <source>
        <dbReference type="SMART" id="SM00849"/>
    </source>
</evidence>
<accession>A0A941ILV3</accession>
<dbReference type="PANTHER" id="PTHR46018">
    <property type="entry name" value="ZINC PHOSPHODIESTERASE ELAC PROTEIN 1"/>
    <property type="match status" value="1"/>
</dbReference>
<protein>
    <submittedName>
        <fullName evidence="2">MBL fold metallo-hydrolase</fullName>
    </submittedName>
</protein>
<dbReference type="GO" id="GO:0042781">
    <property type="term" value="F:3'-tRNA processing endoribonuclease activity"/>
    <property type="evidence" value="ECO:0007669"/>
    <property type="project" value="TreeGrafter"/>
</dbReference>
<dbReference type="Proteomes" id="UP000675781">
    <property type="component" value="Unassembled WGS sequence"/>
</dbReference>
<evidence type="ECO:0000313" key="3">
    <source>
        <dbReference type="Proteomes" id="UP000675781"/>
    </source>
</evidence>
<dbReference type="RefSeq" id="WP_212527984.1">
    <property type="nucleotide sequence ID" value="NZ_JAGSOG010000030.1"/>
</dbReference>
<dbReference type="PANTHER" id="PTHR46018:SF4">
    <property type="entry name" value="METALLO-HYDROLASE YHFI-RELATED"/>
    <property type="match status" value="1"/>
</dbReference>
<dbReference type="Pfam" id="PF12706">
    <property type="entry name" value="Lactamase_B_2"/>
    <property type="match status" value="1"/>
</dbReference>
<evidence type="ECO:0000313" key="2">
    <source>
        <dbReference type="EMBL" id="MBR7833430.1"/>
    </source>
</evidence>
<organism evidence="2 3">
    <name type="scientific">Actinospica durhamensis</name>
    <dbReference type="NCBI Taxonomy" id="1508375"/>
    <lineage>
        <taxon>Bacteria</taxon>
        <taxon>Bacillati</taxon>
        <taxon>Actinomycetota</taxon>
        <taxon>Actinomycetes</taxon>
        <taxon>Catenulisporales</taxon>
        <taxon>Actinospicaceae</taxon>
        <taxon>Actinospica</taxon>
    </lineage>
</organism>
<sequence length="246" mass="25504">MRIDVLGGCGAWPEAGSACSGFLVEHEGFRLLLDAGYATFPRLLELIPAAALDAVLISHGHPDHCADLNPLLRARALADSPPPALPVFAPPAALDAVLALDRPGMLDPAIALQEFEPGQTLSIGPFEVRTRLLPHWLPNAGVRLEAGGTVLAYTGDSGPHPAVVELARGADLLIAEATYIEQVPNDSATYLTSAAQAAVQAAQADSGRLLLTHLSPGTDADQAAAVAGRAFPGRIDVARSGLRVTL</sequence>
<keyword evidence="3" id="KW-1185">Reference proteome</keyword>
<proteinExistence type="predicted"/>
<dbReference type="InterPro" id="IPR036866">
    <property type="entry name" value="RibonucZ/Hydroxyglut_hydro"/>
</dbReference>
<comment type="caution">
    <text evidence="2">The sequence shown here is derived from an EMBL/GenBank/DDBJ whole genome shotgun (WGS) entry which is preliminary data.</text>
</comment>
<gene>
    <name evidence="2" type="ORF">KDL01_09145</name>
</gene>
<dbReference type="InterPro" id="IPR001279">
    <property type="entry name" value="Metallo-B-lactamas"/>
</dbReference>
<feature type="domain" description="Metallo-beta-lactamase" evidence="1">
    <location>
        <begin position="18"/>
        <end position="194"/>
    </location>
</feature>
<name>A0A941ILV3_9ACTN</name>
<dbReference type="CDD" id="cd07716">
    <property type="entry name" value="RNaseZ_short-form-like_MBL-fold"/>
    <property type="match status" value="1"/>
</dbReference>